<evidence type="ECO:0000313" key="2">
    <source>
        <dbReference type="Proteomes" id="UP000262477"/>
    </source>
</evidence>
<gene>
    <name evidence="1" type="ORF">DY245_42350</name>
</gene>
<dbReference type="OrthoDB" id="9810066at2"/>
<organism evidence="1 2">
    <name type="scientific">Streptomyces inhibens</name>
    <dbReference type="NCBI Taxonomy" id="2293571"/>
    <lineage>
        <taxon>Bacteria</taxon>
        <taxon>Bacillati</taxon>
        <taxon>Actinomycetota</taxon>
        <taxon>Actinomycetes</taxon>
        <taxon>Kitasatosporales</taxon>
        <taxon>Streptomycetaceae</taxon>
        <taxon>Streptomyces</taxon>
    </lineage>
</organism>
<evidence type="ECO:0000313" key="1">
    <source>
        <dbReference type="EMBL" id="REK84625.1"/>
    </source>
</evidence>
<sequence>MEVSESFAGGSGLVLAYGHLGLDPAVQDRLSAVPGRLLNRVTVMRDICIEHGGRTAYEDALADVRAAWRNDQMQCAMAELLGGTPDAADLGARDRHLADSVLQLLDRSAPDTWIVATAHNVHIQRTVNPEGGPLARVPMGHPLAKELGAE</sequence>
<dbReference type="SUPFAM" id="SSF159501">
    <property type="entry name" value="EreA/ChaN-like"/>
    <property type="match status" value="1"/>
</dbReference>
<dbReference type="InterPro" id="IPR007815">
    <property type="entry name" value="Emycin_Estase"/>
</dbReference>
<dbReference type="GO" id="GO:0046677">
    <property type="term" value="P:response to antibiotic"/>
    <property type="evidence" value="ECO:0007669"/>
    <property type="project" value="InterPro"/>
</dbReference>
<name>A0A371PQ44_STRIH</name>
<dbReference type="AlphaFoldDB" id="A0A371PQ44"/>
<keyword evidence="2" id="KW-1185">Reference proteome</keyword>
<dbReference type="EMBL" id="QUAC01000480">
    <property type="protein sequence ID" value="REK84625.1"/>
    <property type="molecule type" value="Genomic_DNA"/>
</dbReference>
<dbReference type="Proteomes" id="UP000262477">
    <property type="component" value="Unassembled WGS sequence"/>
</dbReference>
<proteinExistence type="predicted"/>
<evidence type="ECO:0008006" key="3">
    <source>
        <dbReference type="Google" id="ProtNLM"/>
    </source>
</evidence>
<dbReference type="Pfam" id="PF05139">
    <property type="entry name" value="Erythro_esteras"/>
    <property type="match status" value="1"/>
</dbReference>
<protein>
    <recommendedName>
        <fullName evidence="3">Erythromycin esterase family protein</fullName>
    </recommendedName>
</protein>
<accession>A0A371PQ44</accession>
<comment type="caution">
    <text evidence="1">The sequence shown here is derived from an EMBL/GenBank/DDBJ whole genome shotgun (WGS) entry which is preliminary data.</text>
</comment>
<reference evidence="1 2" key="1">
    <citation type="submission" date="2018-08" db="EMBL/GenBank/DDBJ databases">
        <title>Streptomyces NEAU-D10 sp. nov., a novel Actinomycete isolated from soil.</title>
        <authorList>
            <person name="Jin L."/>
        </authorList>
    </citation>
    <scope>NUCLEOTIDE SEQUENCE [LARGE SCALE GENOMIC DNA]</scope>
    <source>
        <strain evidence="1 2">NEAU-D10</strain>
    </source>
</reference>